<evidence type="ECO:0000313" key="2">
    <source>
        <dbReference type="Proteomes" id="UP000095463"/>
    </source>
</evidence>
<reference evidence="1 2" key="1">
    <citation type="journal article" date="2015" name="Genome Announc.">
        <title>Genome Assemblies of Three Soil-Associated Devosia species: D. insulae, D. limi, and D. soli.</title>
        <authorList>
            <person name="Hassan Y.I."/>
            <person name="Lepp D."/>
            <person name="Zhou T."/>
        </authorList>
    </citation>
    <scope>NUCLEOTIDE SEQUENCE [LARGE SCALE GENOMIC DNA]</scope>
    <source>
        <strain evidence="1 2">DS-56</strain>
    </source>
</reference>
<keyword evidence="2" id="KW-1185">Reference proteome</keyword>
<sequence>MALASTTFDYDHGRQVSAYVPAAPPELVVFCGDGQLIASWGEGLAAAGAPPTLIVGAHRSSDPDEMVRLHEYSPGFEPERFAAHEGWFLEAIMPWARAEFGALPALRTVFAGVSAGAELALAMGLRHPELFGTIFAASPGAGYRPPAELPAPLPRTWLTAGTEEPFFLGNATRWHAALSAASADVVLRELPGEHGGPFWQAEFVRMLGWALAD</sequence>
<dbReference type="PANTHER" id="PTHR48098">
    <property type="entry name" value="ENTEROCHELIN ESTERASE-RELATED"/>
    <property type="match status" value="1"/>
</dbReference>
<dbReference type="Gene3D" id="3.40.50.1820">
    <property type="entry name" value="alpha/beta hydrolase"/>
    <property type="match status" value="1"/>
</dbReference>
<dbReference type="Proteomes" id="UP000095463">
    <property type="component" value="Unassembled WGS sequence"/>
</dbReference>
<evidence type="ECO:0000313" key="1">
    <source>
        <dbReference type="EMBL" id="OEO32251.1"/>
    </source>
</evidence>
<dbReference type="InterPro" id="IPR029058">
    <property type="entry name" value="AB_hydrolase_fold"/>
</dbReference>
<dbReference type="SUPFAM" id="SSF53474">
    <property type="entry name" value="alpha/beta-Hydrolases"/>
    <property type="match status" value="1"/>
</dbReference>
<name>A0A1E5XUJ6_9HYPH</name>
<comment type="caution">
    <text evidence="1">The sequence shown here is derived from an EMBL/GenBank/DDBJ whole genome shotgun (WGS) entry which is preliminary data.</text>
</comment>
<dbReference type="InterPro" id="IPR050583">
    <property type="entry name" value="Mycobacterial_A85_antigen"/>
</dbReference>
<dbReference type="PANTHER" id="PTHR48098:SF6">
    <property type="entry name" value="FERRI-BACILLIBACTIN ESTERASE BESA"/>
    <property type="match status" value="1"/>
</dbReference>
<dbReference type="RefSeq" id="WP_069908588.1">
    <property type="nucleotide sequence ID" value="NZ_LAJE02000080.1"/>
</dbReference>
<protein>
    <submittedName>
        <fullName evidence="1">Esterase</fullName>
    </submittedName>
</protein>
<proteinExistence type="predicted"/>
<dbReference type="AlphaFoldDB" id="A0A1E5XUJ6"/>
<organism evidence="1 2">
    <name type="scientific">Devosia insulae DS-56</name>
    <dbReference type="NCBI Taxonomy" id="1116389"/>
    <lineage>
        <taxon>Bacteria</taxon>
        <taxon>Pseudomonadati</taxon>
        <taxon>Pseudomonadota</taxon>
        <taxon>Alphaproteobacteria</taxon>
        <taxon>Hyphomicrobiales</taxon>
        <taxon>Devosiaceae</taxon>
        <taxon>Devosia</taxon>
    </lineage>
</organism>
<accession>A0A1E5XUJ6</accession>
<gene>
    <name evidence="1" type="ORF">VW23_012480</name>
</gene>
<dbReference type="OrthoDB" id="3723842at2"/>
<dbReference type="InterPro" id="IPR000801">
    <property type="entry name" value="Esterase-like"/>
</dbReference>
<dbReference type="Pfam" id="PF00756">
    <property type="entry name" value="Esterase"/>
    <property type="match status" value="1"/>
</dbReference>
<dbReference type="EMBL" id="LAJE02000080">
    <property type="protein sequence ID" value="OEO32251.1"/>
    <property type="molecule type" value="Genomic_DNA"/>
</dbReference>